<dbReference type="OrthoDB" id="1002223at2759"/>
<gene>
    <name evidence="1" type="ORF">GOBAR_AA10649</name>
</gene>
<organism evidence="1 2">
    <name type="scientific">Gossypium barbadense</name>
    <name type="common">Sea Island cotton</name>
    <name type="synonym">Hibiscus barbadensis</name>
    <dbReference type="NCBI Taxonomy" id="3634"/>
    <lineage>
        <taxon>Eukaryota</taxon>
        <taxon>Viridiplantae</taxon>
        <taxon>Streptophyta</taxon>
        <taxon>Embryophyta</taxon>
        <taxon>Tracheophyta</taxon>
        <taxon>Spermatophyta</taxon>
        <taxon>Magnoliopsida</taxon>
        <taxon>eudicotyledons</taxon>
        <taxon>Gunneridae</taxon>
        <taxon>Pentapetalae</taxon>
        <taxon>rosids</taxon>
        <taxon>malvids</taxon>
        <taxon>Malvales</taxon>
        <taxon>Malvaceae</taxon>
        <taxon>Malvoideae</taxon>
        <taxon>Gossypium</taxon>
    </lineage>
</organism>
<dbReference type="EMBL" id="KZ663791">
    <property type="protein sequence ID" value="PPS09990.1"/>
    <property type="molecule type" value="Genomic_DNA"/>
</dbReference>
<dbReference type="Proteomes" id="UP000239757">
    <property type="component" value="Unassembled WGS sequence"/>
</dbReference>
<evidence type="ECO:0000313" key="1">
    <source>
        <dbReference type="EMBL" id="PPS09990.1"/>
    </source>
</evidence>
<evidence type="ECO:0000313" key="2">
    <source>
        <dbReference type="Proteomes" id="UP000239757"/>
    </source>
</evidence>
<accession>A0A2P5Y314</accession>
<sequence length="181" mass="20207">MDLTPKPTLFWKERLMGKGLTDSKMVAGNTKLDVDDDFDFYEGDIKRLTVNGIPSIEFSKRLMDIENEYFLAKFQSYMGSDLLGQAMEAQVHMDQSSLVSEAALLPVVSSNEAATIVGTIMGVETQCATTSHFNLTFERLMEFGILMSDGSLDPEKHSSVTFKENFSRNYVCTVREESGSL</sequence>
<name>A0A2P5Y314_GOSBA</name>
<dbReference type="AlphaFoldDB" id="A0A2P5Y314"/>
<proteinExistence type="predicted"/>
<protein>
    <submittedName>
        <fullName evidence="1">Uncharacterized protein</fullName>
    </submittedName>
</protein>
<reference evidence="1 2" key="1">
    <citation type="submission" date="2015-01" db="EMBL/GenBank/DDBJ databases">
        <title>Genome of allotetraploid Gossypium barbadense reveals genomic plasticity and fiber elongation in cotton evolution.</title>
        <authorList>
            <person name="Chen X."/>
            <person name="Liu X."/>
            <person name="Zhao B."/>
            <person name="Zheng H."/>
            <person name="Hu Y."/>
            <person name="Lu G."/>
            <person name="Yang C."/>
            <person name="Chen J."/>
            <person name="Shan C."/>
            <person name="Zhang L."/>
            <person name="Zhou Y."/>
            <person name="Wang L."/>
            <person name="Guo W."/>
            <person name="Bai Y."/>
            <person name="Ruan J."/>
            <person name="Shangguan X."/>
            <person name="Mao Y."/>
            <person name="Jiang J."/>
            <person name="Zhu Y."/>
            <person name="Lei J."/>
            <person name="Kang H."/>
            <person name="Chen S."/>
            <person name="He X."/>
            <person name="Wang R."/>
            <person name="Wang Y."/>
            <person name="Chen J."/>
            <person name="Wang L."/>
            <person name="Yu S."/>
            <person name="Wang B."/>
            <person name="Wei J."/>
            <person name="Song S."/>
            <person name="Lu X."/>
            <person name="Gao Z."/>
            <person name="Gu W."/>
            <person name="Deng X."/>
            <person name="Ma D."/>
            <person name="Wang S."/>
            <person name="Liang W."/>
            <person name="Fang L."/>
            <person name="Cai C."/>
            <person name="Zhu X."/>
            <person name="Zhou B."/>
            <person name="Zhang Y."/>
            <person name="Chen Z."/>
            <person name="Xu S."/>
            <person name="Zhu R."/>
            <person name="Wang S."/>
            <person name="Zhang T."/>
            <person name="Zhao G."/>
        </authorList>
    </citation>
    <scope>NUCLEOTIDE SEQUENCE [LARGE SCALE GENOMIC DNA]</scope>
    <source>
        <strain evidence="2">cv. Xinhai21</strain>
        <tissue evidence="1">Leaf</tissue>
    </source>
</reference>